<gene>
    <name evidence="1" type="ORF">ACFPK4_07855</name>
</gene>
<reference evidence="1 2" key="1">
    <citation type="submission" date="2024-09" db="EMBL/GenBank/DDBJ databases">
        <title>Genomes of Rahnella.</title>
        <authorList>
            <person name="Mnguni F.C."/>
            <person name="Shin G.Y."/>
            <person name="Coutinho T."/>
        </authorList>
    </citation>
    <scope>NUCLEOTIDE SEQUENCE [LARGE SCALE GENOMIC DNA]</scope>
    <source>
        <strain evidence="1 2">20WA0057</strain>
    </source>
</reference>
<dbReference type="Proteomes" id="UP001598201">
    <property type="component" value="Unassembled WGS sequence"/>
</dbReference>
<organism evidence="1 2">
    <name type="scientific">Rahnella sp. (strain Y9602)</name>
    <dbReference type="NCBI Taxonomy" id="2703885"/>
    <lineage>
        <taxon>Bacteria</taxon>
        <taxon>Pseudomonadati</taxon>
        <taxon>Pseudomonadota</taxon>
        <taxon>Gammaproteobacteria</taxon>
        <taxon>Enterobacterales</taxon>
        <taxon>Yersiniaceae</taxon>
        <taxon>Rahnella</taxon>
    </lineage>
</organism>
<evidence type="ECO:0000313" key="2">
    <source>
        <dbReference type="Proteomes" id="UP001598201"/>
    </source>
</evidence>
<accession>A0ABW6C5N6</accession>
<comment type="caution">
    <text evidence="1">The sequence shown here is derived from an EMBL/GenBank/DDBJ whole genome shotgun (WGS) entry which is preliminary data.</text>
</comment>
<dbReference type="RefSeq" id="WP_354567425.1">
    <property type="nucleotide sequence ID" value="NZ_JBHUCJ010000013.1"/>
</dbReference>
<dbReference type="EMBL" id="JBHUCJ010000013">
    <property type="protein sequence ID" value="MFD3223445.1"/>
    <property type="molecule type" value="Genomic_DNA"/>
</dbReference>
<protein>
    <submittedName>
        <fullName evidence="1">Uncharacterized protein</fullName>
    </submittedName>
</protein>
<name>A0ABW6C5N6_RAHSY</name>
<keyword evidence="2" id="KW-1185">Reference proteome</keyword>
<evidence type="ECO:0000313" key="1">
    <source>
        <dbReference type="EMBL" id="MFD3223445.1"/>
    </source>
</evidence>
<proteinExistence type="predicted"/>
<sequence>MGKPIQSLVWFRNDQVKSAWYINALAARIREVLMSQKEIAAVNKKRYIENVTAQSGYDITANRFCLASAQELLIACDVILACTENQITERWPRLKEHRDVLAKFLIPHLPSEWKDYGEWKVLIQNALESVRQQRLMNQRFEFDEWASWEEQETDIHISVQCSRQTIAMFCYDNPHVLHKTSIFAVPQKWNEFVASLISGEIRPANVDLVDSTKAPACLNGVHPRYVLP</sequence>